<feature type="region of interest" description="Disordered" evidence="4">
    <location>
        <begin position="1027"/>
        <end position="1049"/>
    </location>
</feature>
<proteinExistence type="predicted"/>
<evidence type="ECO:0000256" key="2">
    <source>
        <dbReference type="ARBA" id="ARBA00022801"/>
    </source>
</evidence>
<dbReference type="InterPro" id="IPR029000">
    <property type="entry name" value="Cyclophilin-like_dom_sf"/>
</dbReference>
<comment type="caution">
    <text evidence="6">The sequence shown here is derived from an EMBL/GenBank/DDBJ whole genome shotgun (WGS) entry which is preliminary data.</text>
</comment>
<evidence type="ECO:0000259" key="5">
    <source>
        <dbReference type="SMART" id="SM00796"/>
    </source>
</evidence>
<dbReference type="OrthoDB" id="196847at2759"/>
<dbReference type="SUPFAM" id="SSF160467">
    <property type="entry name" value="PH0987 N-terminal domain-like"/>
    <property type="match status" value="1"/>
</dbReference>
<dbReference type="InterPro" id="IPR003833">
    <property type="entry name" value="CT_C_D"/>
</dbReference>
<sequence>MGMVSVTSTARLFLSSDHCGPADQRVRSTCPTCAFALPGPRSHPLSSSPPLCLFSIPIPLHTFARKLGRTLRSPWTSFSLSAKERHWTLAKPWVQIMHPSQTAQSRFGARSHSRSLRSYILITYVAPGQAYTTIPSVQFTHQLLPEICSTMPLHSSSRSFWILSSQMLQQNNVQWPTYMRSWHSFVWFSRPKQMFSIFGLAATGGGPDRQCCTTRTEHGFRCETGHLTTILQKIVPPAGSPRPVVTFRQAGDPAILVEYGQMKLDFDLRAHVHALETEAHKRDFNRIWSFEPCIRSTMVSVFSFSDLTLVLTPRPSCQCHFDPVIISQKDVLEFLAEVENLLPDTLVDIEFPGRMIIFPITLDDQWNHKALERYMSTIRSKAVYLPSNIDYLAQNNGLEGGATEALEKLMGSSWLVFGVGFYLACPFLVPIDPRCRLVGQKMNPSRTYTPSGAVGIAGPVAAIYPVVSPGGYQLFGRTLPAWQTWGKGADFNPERPWLLRPFDQVSFMPVTEDRYIEIEQEFNAGQYKFQIEPTVFSMATYTGFVKAIANQVAEFTDKRAEAAARVGARENMLLHKWLAQKELEASHLNTESTEVDELSDCTCVSSSMSASVRKIKLSSTLPTHTGSRIIPPNIKDVRFRFASRMVIQSYSIPSCLYPPLGRQIWSAVGQRTSLLHIALSIIADSMSCPSRLLGCQLSLGHSQRNPSQTDSSLRYPCPGSRLFFYYEIYRVGAACIHFSRILLMYRHANCSAVTNPMGSQRGLGEVFFTSHFPPFYSPSSSKAATPTSASPQMARPTRTNAGKGGYLSQLRKTSEALEQPQRELQVKDLLVHEPVNLLAPAPSRPKKKGTSKQQIKVKEVNSDPFDNFSPIAPSGPDGRFGLQPQPTFVGRQTLDEYERDRTTNDTTARTHKHGVHPQEIPRNNSDEGTQMNVDEHRSHERRREVSDFNGQEFEGITFIIFNLPRRNDSRPRGECREDRMDITGDPRGAPVQPPHRRPQHAPLEQSRPPQNVVRDTVQPRRHVLNAQHLRNHALPSPPLSRSNSNSDNAQVNAVCHGDEQANADYDVLGRHHLTNRRHRSPNPCYLDNVRDGNRQHDGTSRQQQTQYEVPVAHRECANVQDDSRPDDGA</sequence>
<dbReference type="GO" id="GO:0016787">
    <property type="term" value="F:hydrolase activity"/>
    <property type="evidence" value="ECO:0007669"/>
    <property type="project" value="UniProtKB-KW"/>
</dbReference>
<protein>
    <submittedName>
        <fullName evidence="6">Allophanate hydrolase subunit 1-domain-containing protein</fullName>
    </submittedName>
</protein>
<feature type="compositionally biased region" description="Basic and acidic residues" evidence="4">
    <location>
        <begin position="966"/>
        <end position="984"/>
    </location>
</feature>
<feature type="compositionally biased region" description="Low complexity" evidence="4">
    <location>
        <begin position="779"/>
        <end position="791"/>
    </location>
</feature>
<dbReference type="PANTHER" id="PTHR34698:SF2">
    <property type="entry name" value="5-OXOPROLINASE SUBUNIT B"/>
    <property type="match status" value="1"/>
</dbReference>
<dbReference type="SUPFAM" id="SSF50891">
    <property type="entry name" value="Cyclophilin-like"/>
    <property type="match status" value="1"/>
</dbReference>
<accession>A0A8I3A9Z3</accession>
<dbReference type="PANTHER" id="PTHR34698">
    <property type="entry name" value="5-OXOPROLINASE SUBUNIT B"/>
    <property type="match status" value="1"/>
</dbReference>
<feature type="region of interest" description="Disordered" evidence="4">
    <location>
        <begin position="1072"/>
        <end position="1129"/>
    </location>
</feature>
<dbReference type="InterPro" id="IPR010016">
    <property type="entry name" value="PxpB"/>
</dbReference>
<dbReference type="EMBL" id="JAGFBS010000015">
    <property type="protein sequence ID" value="KAG6375201.1"/>
    <property type="molecule type" value="Genomic_DNA"/>
</dbReference>
<feature type="region of interest" description="Disordered" evidence="4">
    <location>
        <begin position="837"/>
        <end position="857"/>
    </location>
</feature>
<name>A0A8I3A9Z3_9AGAM</name>
<feature type="compositionally biased region" description="Basic and acidic residues" evidence="4">
    <location>
        <begin position="1088"/>
        <end position="1099"/>
    </location>
</feature>
<dbReference type="AlphaFoldDB" id="A0A8I3A9Z3"/>
<dbReference type="Gene3D" id="2.40.100.10">
    <property type="entry name" value="Cyclophilin-like"/>
    <property type="match status" value="1"/>
</dbReference>
<dbReference type="GO" id="GO:0005524">
    <property type="term" value="F:ATP binding"/>
    <property type="evidence" value="ECO:0007669"/>
    <property type="project" value="UniProtKB-KW"/>
</dbReference>
<keyword evidence="2 6" id="KW-0378">Hydrolase</keyword>
<evidence type="ECO:0000256" key="3">
    <source>
        <dbReference type="ARBA" id="ARBA00022840"/>
    </source>
</evidence>
<feature type="region of interest" description="Disordered" evidence="4">
    <location>
        <begin position="779"/>
        <end position="805"/>
    </location>
</feature>
<evidence type="ECO:0000313" key="6">
    <source>
        <dbReference type="EMBL" id="KAG6375201.1"/>
    </source>
</evidence>
<evidence type="ECO:0000313" key="7">
    <source>
        <dbReference type="Proteomes" id="UP000683000"/>
    </source>
</evidence>
<evidence type="ECO:0000256" key="4">
    <source>
        <dbReference type="SAM" id="MobiDB-lite"/>
    </source>
</evidence>
<organism evidence="6 7">
    <name type="scientific">Boletus reticuloceps</name>
    <dbReference type="NCBI Taxonomy" id="495285"/>
    <lineage>
        <taxon>Eukaryota</taxon>
        <taxon>Fungi</taxon>
        <taxon>Dikarya</taxon>
        <taxon>Basidiomycota</taxon>
        <taxon>Agaricomycotina</taxon>
        <taxon>Agaricomycetes</taxon>
        <taxon>Agaricomycetidae</taxon>
        <taxon>Boletales</taxon>
        <taxon>Boletineae</taxon>
        <taxon>Boletaceae</taxon>
        <taxon>Boletoideae</taxon>
        <taxon>Boletus</taxon>
    </lineage>
</organism>
<feature type="compositionally biased region" description="Basic and acidic residues" evidence="4">
    <location>
        <begin position="933"/>
        <end position="946"/>
    </location>
</feature>
<dbReference type="SMART" id="SM00796">
    <property type="entry name" value="AHS1"/>
    <property type="match status" value="1"/>
</dbReference>
<evidence type="ECO:0000256" key="1">
    <source>
        <dbReference type="ARBA" id="ARBA00022741"/>
    </source>
</evidence>
<keyword evidence="3" id="KW-0067">ATP-binding</keyword>
<keyword evidence="7" id="KW-1185">Reference proteome</keyword>
<reference evidence="6" key="1">
    <citation type="submission" date="2021-03" db="EMBL/GenBank/DDBJ databases">
        <title>Evolutionary innovations through gain and loss of genes in the ectomycorrhizal Boletales.</title>
        <authorList>
            <person name="Wu G."/>
            <person name="Miyauchi S."/>
            <person name="Morin E."/>
            <person name="Yang Z.-L."/>
            <person name="Xu J."/>
            <person name="Martin F.M."/>
        </authorList>
    </citation>
    <scope>NUCLEOTIDE SEQUENCE</scope>
    <source>
        <strain evidence="6">BR01</strain>
    </source>
</reference>
<dbReference type="Proteomes" id="UP000683000">
    <property type="component" value="Unassembled WGS sequence"/>
</dbReference>
<dbReference type="Pfam" id="PF02682">
    <property type="entry name" value="CT_C_D"/>
    <property type="match status" value="1"/>
</dbReference>
<feature type="region of interest" description="Disordered" evidence="4">
    <location>
        <begin position="966"/>
        <end position="1012"/>
    </location>
</feature>
<feature type="compositionally biased region" description="Polar residues" evidence="4">
    <location>
        <begin position="921"/>
        <end position="932"/>
    </location>
</feature>
<feature type="compositionally biased region" description="Basic and acidic residues" evidence="4">
    <location>
        <begin position="1111"/>
        <end position="1129"/>
    </location>
</feature>
<dbReference type="Gene3D" id="3.30.1360.40">
    <property type="match status" value="1"/>
</dbReference>
<keyword evidence="1" id="KW-0547">Nucleotide-binding</keyword>
<feature type="domain" description="Carboxyltransferase" evidence="5">
    <location>
        <begin position="245"/>
        <end position="499"/>
    </location>
</feature>
<gene>
    <name evidence="6" type="ORF">JVT61DRAFT_3412</name>
</gene>
<feature type="region of interest" description="Disordered" evidence="4">
    <location>
        <begin position="901"/>
        <end position="948"/>
    </location>
</feature>